<proteinExistence type="predicted"/>
<organism evidence="1 2">
    <name type="scientific">Amedibacillus dolichus DSM 3991</name>
    <dbReference type="NCBI Taxonomy" id="428127"/>
    <lineage>
        <taxon>Bacteria</taxon>
        <taxon>Bacillati</taxon>
        <taxon>Bacillota</taxon>
        <taxon>Erysipelotrichia</taxon>
        <taxon>Erysipelotrichales</taxon>
        <taxon>Erysipelotrichaceae</taxon>
        <taxon>Amedibacillus</taxon>
    </lineage>
</organism>
<comment type="caution">
    <text evidence="1">The sequence shown here is derived from an EMBL/GenBank/DDBJ whole genome shotgun (WGS) entry which is preliminary data.</text>
</comment>
<dbReference type="HOGENOM" id="CLU_3233727_0_0_9"/>
<reference evidence="1 2" key="1">
    <citation type="submission" date="2007-09" db="EMBL/GenBank/DDBJ databases">
        <title>Draft genome sequence of Eubacterium dolichum (DSM 3991).</title>
        <authorList>
            <person name="Sudarsanam P."/>
            <person name="Ley R."/>
            <person name="Guruge J."/>
            <person name="Turnbaugh P.J."/>
            <person name="Mahowald M."/>
            <person name="Liep D."/>
            <person name="Gordon J."/>
        </authorList>
    </citation>
    <scope>NUCLEOTIDE SEQUENCE [LARGE SCALE GENOMIC DNA]</scope>
    <source>
        <strain evidence="1 2">DSM 3991</strain>
    </source>
</reference>
<dbReference type="AlphaFoldDB" id="A8R865"/>
<evidence type="ECO:0000313" key="2">
    <source>
        <dbReference type="Proteomes" id="UP000004090"/>
    </source>
</evidence>
<gene>
    <name evidence="1" type="ORF">EUBDOL_00198</name>
</gene>
<dbReference type="STRING" id="428127.EUBDOL_00198"/>
<dbReference type="Proteomes" id="UP000004090">
    <property type="component" value="Unassembled WGS sequence"/>
</dbReference>
<accession>A8R865</accession>
<sequence length="43" mass="5187">MERNHNYCFLLLINSIMIAYKSQSKQWEFENATKCFYPLKIAV</sequence>
<reference evidence="1 2" key="2">
    <citation type="submission" date="2007-09" db="EMBL/GenBank/DDBJ databases">
        <authorList>
            <person name="Fulton L."/>
            <person name="Clifton S."/>
            <person name="Fulton B."/>
            <person name="Xu J."/>
            <person name="Minx P."/>
            <person name="Pepin K.H."/>
            <person name="Johnson M."/>
            <person name="Thiruvilangam P."/>
            <person name="Bhonagiri V."/>
            <person name="Nash W.E."/>
            <person name="Mardis E.R."/>
            <person name="Wilson R.K."/>
        </authorList>
    </citation>
    <scope>NUCLEOTIDE SEQUENCE [LARGE SCALE GENOMIC DNA]</scope>
    <source>
        <strain evidence="1 2">DSM 3991</strain>
    </source>
</reference>
<evidence type="ECO:0000313" key="1">
    <source>
        <dbReference type="EMBL" id="EDP12289.1"/>
    </source>
</evidence>
<protein>
    <submittedName>
        <fullName evidence="1">Uncharacterized protein</fullName>
    </submittedName>
</protein>
<name>A8R865_9FIRM</name>
<dbReference type="EMBL" id="ABAW02000010">
    <property type="protein sequence ID" value="EDP12289.1"/>
    <property type="molecule type" value="Genomic_DNA"/>
</dbReference>